<keyword evidence="1" id="KW-0472">Membrane</keyword>
<evidence type="ECO:0000313" key="2">
    <source>
        <dbReference type="EMBL" id="TAW19692.1"/>
    </source>
</evidence>
<dbReference type="EMBL" id="SIPS01000003">
    <property type="protein sequence ID" value="TAW19692.1"/>
    <property type="molecule type" value="Genomic_DNA"/>
</dbReference>
<comment type="caution">
    <text evidence="2">The sequence shown here is derived from an EMBL/GenBank/DDBJ whole genome shotgun (WGS) entry which is preliminary data.</text>
</comment>
<dbReference type="AlphaFoldDB" id="A0ABD7PIG3"/>
<dbReference type="RefSeq" id="WP_130728509.1">
    <property type="nucleotide sequence ID" value="NZ_SINY01000003.1"/>
</dbReference>
<protein>
    <recommendedName>
        <fullName evidence="4">DUF1515 domain-containing protein</fullName>
    </recommendedName>
</protein>
<organism evidence="2 3">
    <name type="scientific">Rhizobium leguminosarum</name>
    <dbReference type="NCBI Taxonomy" id="384"/>
    <lineage>
        <taxon>Bacteria</taxon>
        <taxon>Pseudomonadati</taxon>
        <taxon>Pseudomonadota</taxon>
        <taxon>Alphaproteobacteria</taxon>
        <taxon>Hyphomicrobiales</taxon>
        <taxon>Rhizobiaceae</taxon>
        <taxon>Rhizobium/Agrobacterium group</taxon>
        <taxon>Rhizobium</taxon>
    </lineage>
</organism>
<evidence type="ECO:0008006" key="4">
    <source>
        <dbReference type="Google" id="ProtNLM"/>
    </source>
</evidence>
<evidence type="ECO:0000313" key="3">
    <source>
        <dbReference type="Proteomes" id="UP000292036"/>
    </source>
</evidence>
<evidence type="ECO:0000256" key="1">
    <source>
        <dbReference type="SAM" id="Phobius"/>
    </source>
</evidence>
<feature type="transmembrane region" description="Helical" evidence="1">
    <location>
        <begin position="81"/>
        <end position="103"/>
    </location>
</feature>
<geneLocation type="plasmid" evidence="2">
    <name>pSM151B_Rh02</name>
</geneLocation>
<proteinExistence type="predicted"/>
<gene>
    <name evidence="2" type="ORF">ELI19_31355</name>
</gene>
<keyword evidence="1" id="KW-0812">Transmembrane</keyword>
<accession>A0ABD7PIG3</accession>
<dbReference type="Proteomes" id="UP000292036">
    <property type="component" value="Unassembled WGS sequence"/>
</dbReference>
<keyword evidence="1" id="KW-1133">Transmembrane helix</keyword>
<sequence length="109" mass="12128">MALSDAIHTRLDSLETAVRLMSDRVVALADFMERLVVLEERNSFVVTQVKEVKDGFRESIGELKIQHADLEKKYTALNEKVVRLVTLCSVSTAVISAVAPLLLKKFVGL</sequence>
<keyword evidence="2" id="KW-0614">Plasmid</keyword>
<name>A0ABD7PIG3_RHILE</name>
<reference evidence="2 3" key="1">
    <citation type="submission" date="2019-02" db="EMBL/GenBank/DDBJ databases">
        <title>The genomic architecture of introgression among sibling species of bacteria.</title>
        <authorList>
            <person name="Cavassim M.I.A."/>
            <person name="Moeskjaer S."/>
            <person name="Moslemi C."/>
            <person name="Fields B."/>
            <person name="Bachmann A."/>
            <person name="Vilhjalmsson B."/>
            <person name="Schierup M.H."/>
            <person name="Young J.P.W."/>
            <person name="Andersen S.U."/>
        </authorList>
    </citation>
    <scope>NUCLEOTIDE SEQUENCE [LARGE SCALE GENOMIC DNA]</scope>
    <source>
        <strain evidence="2 3">SM151B</strain>
        <plasmid evidence="2">pSM151B_Rh02</plasmid>
    </source>
</reference>